<evidence type="ECO:0000256" key="2">
    <source>
        <dbReference type="ARBA" id="ARBA00023015"/>
    </source>
</evidence>
<dbReference type="GO" id="GO:0032993">
    <property type="term" value="C:protein-DNA complex"/>
    <property type="evidence" value="ECO:0007669"/>
    <property type="project" value="TreeGrafter"/>
</dbReference>
<dbReference type="PROSITE" id="PS50931">
    <property type="entry name" value="HTH_LYSR"/>
    <property type="match status" value="1"/>
</dbReference>
<keyword evidence="2" id="KW-0805">Transcription regulation</keyword>
<evidence type="ECO:0000256" key="1">
    <source>
        <dbReference type="ARBA" id="ARBA00009437"/>
    </source>
</evidence>
<dbReference type="SUPFAM" id="SSF46785">
    <property type="entry name" value="Winged helix' DNA-binding domain"/>
    <property type="match status" value="1"/>
</dbReference>
<comment type="caution">
    <text evidence="6">The sequence shown here is derived from an EMBL/GenBank/DDBJ whole genome shotgun (WGS) entry which is preliminary data.</text>
</comment>
<dbReference type="EMBL" id="DWZH01000106">
    <property type="protein sequence ID" value="HJB11554.1"/>
    <property type="molecule type" value="Genomic_DNA"/>
</dbReference>
<gene>
    <name evidence="6" type="ORF">H9786_13695</name>
</gene>
<keyword evidence="4" id="KW-0804">Transcription</keyword>
<evidence type="ECO:0000313" key="7">
    <source>
        <dbReference type="Proteomes" id="UP000823823"/>
    </source>
</evidence>
<feature type="domain" description="HTH lysR-type" evidence="5">
    <location>
        <begin position="1"/>
        <end position="58"/>
    </location>
</feature>
<name>A0A9D2RPN3_9MICO</name>
<dbReference type="InterPro" id="IPR036388">
    <property type="entry name" value="WH-like_DNA-bd_sf"/>
</dbReference>
<dbReference type="PANTHER" id="PTHR30346:SF30">
    <property type="entry name" value="SMALL NEUTRAL PROTEASE REGULATORY PROTEIN"/>
    <property type="match status" value="1"/>
</dbReference>
<dbReference type="AlphaFoldDB" id="A0A9D2RPN3"/>
<evidence type="ECO:0000256" key="3">
    <source>
        <dbReference type="ARBA" id="ARBA00023125"/>
    </source>
</evidence>
<sequence length="291" mass="30782">MELHQMRYVLAVAHARSFTRAAEACHVVQSALSQQISKLERELGVPLFSRSSRRVELTAAGAAFVPWARTTLDAVDRAAAEAVAADGVVSGPLRIGLIPTPSALDVPDFLRRLHRTYPQVTAQLRVGSSDRLISEVGEGNLDLALVGLADGTTPQRVEHRALAREALVAVLPVEHSAATGSSISRVLTLADMAEEPFADFPAGSPGRLQSDLAFRAAGLARDVRYEAATPGLIVDVVAAGLAVALLPQTFARGEGVTTRTVADGPHRTEYLVWDGFSPSAATRAALSLLDP</sequence>
<dbReference type="Gene3D" id="3.40.190.10">
    <property type="entry name" value="Periplasmic binding protein-like II"/>
    <property type="match status" value="2"/>
</dbReference>
<dbReference type="GO" id="GO:0003700">
    <property type="term" value="F:DNA-binding transcription factor activity"/>
    <property type="evidence" value="ECO:0007669"/>
    <property type="project" value="InterPro"/>
</dbReference>
<dbReference type="GO" id="GO:0003677">
    <property type="term" value="F:DNA binding"/>
    <property type="evidence" value="ECO:0007669"/>
    <property type="project" value="UniProtKB-KW"/>
</dbReference>
<dbReference type="InterPro" id="IPR005119">
    <property type="entry name" value="LysR_subst-bd"/>
</dbReference>
<proteinExistence type="inferred from homology"/>
<dbReference type="Pfam" id="PF00126">
    <property type="entry name" value="HTH_1"/>
    <property type="match status" value="1"/>
</dbReference>
<accession>A0A9D2RPN3</accession>
<dbReference type="PRINTS" id="PR00039">
    <property type="entry name" value="HTHLYSR"/>
</dbReference>
<keyword evidence="3" id="KW-0238">DNA-binding</keyword>
<dbReference type="Pfam" id="PF03466">
    <property type="entry name" value="LysR_substrate"/>
    <property type="match status" value="1"/>
</dbReference>
<dbReference type="PANTHER" id="PTHR30346">
    <property type="entry name" value="TRANSCRIPTIONAL DUAL REGULATOR HCAR-RELATED"/>
    <property type="match status" value="1"/>
</dbReference>
<dbReference type="FunFam" id="1.10.10.10:FF:000001">
    <property type="entry name" value="LysR family transcriptional regulator"/>
    <property type="match status" value="1"/>
</dbReference>
<evidence type="ECO:0000256" key="4">
    <source>
        <dbReference type="ARBA" id="ARBA00023163"/>
    </source>
</evidence>
<dbReference type="InterPro" id="IPR036390">
    <property type="entry name" value="WH_DNA-bd_sf"/>
</dbReference>
<protein>
    <submittedName>
        <fullName evidence="6">LysR family transcriptional regulator</fullName>
    </submittedName>
</protein>
<reference evidence="6" key="1">
    <citation type="journal article" date="2021" name="PeerJ">
        <title>Extensive microbial diversity within the chicken gut microbiome revealed by metagenomics and culture.</title>
        <authorList>
            <person name="Gilroy R."/>
            <person name="Ravi A."/>
            <person name="Getino M."/>
            <person name="Pursley I."/>
            <person name="Horton D.L."/>
            <person name="Alikhan N.F."/>
            <person name="Baker D."/>
            <person name="Gharbi K."/>
            <person name="Hall N."/>
            <person name="Watson M."/>
            <person name="Adriaenssens E.M."/>
            <person name="Foster-Nyarko E."/>
            <person name="Jarju S."/>
            <person name="Secka A."/>
            <person name="Antonio M."/>
            <person name="Oren A."/>
            <person name="Chaudhuri R.R."/>
            <person name="La Ragione R."/>
            <person name="Hildebrand F."/>
            <person name="Pallen M.J."/>
        </authorList>
    </citation>
    <scope>NUCLEOTIDE SEQUENCE</scope>
    <source>
        <strain evidence="6">ChiHjej13B12-24818</strain>
    </source>
</reference>
<dbReference type="SUPFAM" id="SSF53850">
    <property type="entry name" value="Periplasmic binding protein-like II"/>
    <property type="match status" value="1"/>
</dbReference>
<reference evidence="6" key="2">
    <citation type="submission" date="2021-04" db="EMBL/GenBank/DDBJ databases">
        <authorList>
            <person name="Gilroy R."/>
        </authorList>
    </citation>
    <scope>NUCLEOTIDE SEQUENCE</scope>
    <source>
        <strain evidence="6">ChiHjej13B12-24818</strain>
    </source>
</reference>
<evidence type="ECO:0000259" key="5">
    <source>
        <dbReference type="PROSITE" id="PS50931"/>
    </source>
</evidence>
<dbReference type="Proteomes" id="UP000823823">
    <property type="component" value="Unassembled WGS sequence"/>
</dbReference>
<evidence type="ECO:0000313" key="6">
    <source>
        <dbReference type="EMBL" id="HJB11554.1"/>
    </source>
</evidence>
<dbReference type="Gene3D" id="1.10.10.10">
    <property type="entry name" value="Winged helix-like DNA-binding domain superfamily/Winged helix DNA-binding domain"/>
    <property type="match status" value="1"/>
</dbReference>
<dbReference type="InterPro" id="IPR000847">
    <property type="entry name" value="LysR_HTH_N"/>
</dbReference>
<comment type="similarity">
    <text evidence="1">Belongs to the LysR transcriptional regulatory family.</text>
</comment>
<organism evidence="6 7">
    <name type="scientific">Candidatus Brachybacterium merdavium</name>
    <dbReference type="NCBI Taxonomy" id="2838513"/>
    <lineage>
        <taxon>Bacteria</taxon>
        <taxon>Bacillati</taxon>
        <taxon>Actinomycetota</taxon>
        <taxon>Actinomycetes</taxon>
        <taxon>Micrococcales</taxon>
        <taxon>Dermabacteraceae</taxon>
        <taxon>Brachybacterium</taxon>
    </lineage>
</organism>